<dbReference type="OrthoDB" id="7426809at2"/>
<evidence type="ECO:0000256" key="2">
    <source>
        <dbReference type="SAM" id="SignalP"/>
    </source>
</evidence>
<evidence type="ECO:0000313" key="3">
    <source>
        <dbReference type="EMBL" id="TNC63987.1"/>
    </source>
</evidence>
<evidence type="ECO:0000313" key="4">
    <source>
        <dbReference type="Proteomes" id="UP000305709"/>
    </source>
</evidence>
<accession>A0A5C4N873</accession>
<dbReference type="Proteomes" id="UP000305709">
    <property type="component" value="Unassembled WGS sequence"/>
</dbReference>
<evidence type="ECO:0000256" key="1">
    <source>
        <dbReference type="SAM" id="MobiDB-lite"/>
    </source>
</evidence>
<name>A0A5C4N873_9RHOB</name>
<feature type="signal peptide" evidence="2">
    <location>
        <begin position="1"/>
        <end position="24"/>
    </location>
</feature>
<sequence>MTFRPASLLALSTTALLTGMPALAQAPDFGADTSVWANDGECDDPRFTGPGTSGMDMDANLMADATDCRTAFEAGTAQLAQGQVASPAAPAAPTSPAPAANGAQIAAPTAPAEPVAPQSSATPAAPAPDTAQATPPVQPAAPDAQAPAPVTKGAQATAPTEPAQPTAPVQVNFGDDSGQWAGDGECDDRRFAGQGMAVSLNWLSVGRDATDCRALYDAGSIRLWAPKESQAATQCAAIDFGDNMSQFANDAECDDPRFEGLGVAGILNPSETGHDAADCSQLCAFGAASLRDY</sequence>
<dbReference type="EMBL" id="VDFV01000045">
    <property type="protein sequence ID" value="TNC63987.1"/>
    <property type="molecule type" value="Genomic_DNA"/>
</dbReference>
<dbReference type="RefSeq" id="WP_139083239.1">
    <property type="nucleotide sequence ID" value="NZ_VDFV01000045.1"/>
</dbReference>
<feature type="chain" id="PRO_5022720846" evidence="2">
    <location>
        <begin position="25"/>
        <end position="293"/>
    </location>
</feature>
<gene>
    <name evidence="3" type="ORF">FHG71_18790</name>
</gene>
<feature type="compositionally biased region" description="Low complexity" evidence="1">
    <location>
        <begin position="85"/>
        <end position="170"/>
    </location>
</feature>
<reference evidence="3 4" key="1">
    <citation type="submission" date="2019-06" db="EMBL/GenBank/DDBJ databases">
        <authorList>
            <person name="Jiang L."/>
        </authorList>
    </citation>
    <scope>NUCLEOTIDE SEQUENCE [LARGE SCALE GENOMIC DNA]</scope>
    <source>
        <strain evidence="3 4">YIM 48858</strain>
    </source>
</reference>
<proteinExistence type="predicted"/>
<feature type="region of interest" description="Disordered" evidence="1">
    <location>
        <begin position="85"/>
        <end position="185"/>
    </location>
</feature>
<dbReference type="AlphaFoldDB" id="A0A5C4N873"/>
<protein>
    <submittedName>
        <fullName evidence="3">Uncharacterized protein</fullName>
    </submittedName>
</protein>
<comment type="caution">
    <text evidence="3">The sequence shown here is derived from an EMBL/GenBank/DDBJ whole genome shotgun (WGS) entry which is preliminary data.</text>
</comment>
<organism evidence="3 4">
    <name type="scientific">Rubellimicrobium roseum</name>
    <dbReference type="NCBI Taxonomy" id="687525"/>
    <lineage>
        <taxon>Bacteria</taxon>
        <taxon>Pseudomonadati</taxon>
        <taxon>Pseudomonadota</taxon>
        <taxon>Alphaproteobacteria</taxon>
        <taxon>Rhodobacterales</taxon>
        <taxon>Roseobacteraceae</taxon>
        <taxon>Rubellimicrobium</taxon>
    </lineage>
</organism>
<keyword evidence="2" id="KW-0732">Signal</keyword>
<keyword evidence="4" id="KW-1185">Reference proteome</keyword>